<feature type="compositionally biased region" description="Acidic residues" evidence="1">
    <location>
        <begin position="121"/>
        <end position="130"/>
    </location>
</feature>
<sequence>MLASRPFLLRALYEWVLENQMTPHIVVDAECPGVRVPRQFVQEGQITLNVAPSAVQGLQMTNADVTFSARFGGVPMQVVVPIAAVLAIYARENGQGMGFGFEPGAEELDAIAAGREAGEGVAEDDGDEQPDPTPPKGRAKLKVVK</sequence>
<dbReference type="PANTHER" id="PTHR37486">
    <property type="entry name" value="STRINGENT STARVATION PROTEIN B"/>
    <property type="match status" value="1"/>
</dbReference>
<keyword evidence="2" id="KW-0378">Hydrolase</keyword>
<dbReference type="InterPro" id="IPR036760">
    <property type="entry name" value="SspB-like_sf"/>
</dbReference>
<keyword evidence="2" id="KW-0645">Protease</keyword>
<organism evidence="2 3">
    <name type="scientific">Balneatrix alpica</name>
    <dbReference type="NCBI Taxonomy" id="75684"/>
    <lineage>
        <taxon>Bacteria</taxon>
        <taxon>Pseudomonadati</taxon>
        <taxon>Pseudomonadota</taxon>
        <taxon>Gammaproteobacteria</taxon>
        <taxon>Oceanospirillales</taxon>
        <taxon>Balneatrichaceae</taxon>
        <taxon>Balneatrix</taxon>
    </lineage>
</organism>
<dbReference type="GO" id="GO:0006508">
    <property type="term" value="P:proteolysis"/>
    <property type="evidence" value="ECO:0007669"/>
    <property type="project" value="UniProtKB-KW"/>
</dbReference>
<evidence type="ECO:0000313" key="3">
    <source>
        <dbReference type="Proteomes" id="UP001589628"/>
    </source>
</evidence>
<dbReference type="PANTHER" id="PTHR37486:SF1">
    <property type="entry name" value="STRINGENT STARVATION PROTEIN B"/>
    <property type="match status" value="1"/>
</dbReference>
<dbReference type="SUPFAM" id="SSF101738">
    <property type="entry name" value="SspB-like"/>
    <property type="match status" value="1"/>
</dbReference>
<dbReference type="Proteomes" id="UP001589628">
    <property type="component" value="Unassembled WGS sequence"/>
</dbReference>
<comment type="caution">
    <text evidence="2">The sequence shown here is derived from an EMBL/GenBank/DDBJ whole genome shotgun (WGS) entry which is preliminary data.</text>
</comment>
<dbReference type="InterPro" id="IPR007481">
    <property type="entry name" value="SspB"/>
</dbReference>
<accession>A0ABV5Z8X6</accession>
<dbReference type="NCBIfam" id="NF008763">
    <property type="entry name" value="PRK11798.1-2"/>
    <property type="match status" value="1"/>
</dbReference>
<feature type="region of interest" description="Disordered" evidence="1">
    <location>
        <begin position="112"/>
        <end position="145"/>
    </location>
</feature>
<dbReference type="Pfam" id="PF04386">
    <property type="entry name" value="SspB"/>
    <property type="match status" value="1"/>
</dbReference>
<dbReference type="RefSeq" id="WP_027313800.1">
    <property type="nucleotide sequence ID" value="NZ_JAUESS010000005.1"/>
</dbReference>
<evidence type="ECO:0000313" key="2">
    <source>
        <dbReference type="EMBL" id="MFB9885732.1"/>
    </source>
</evidence>
<dbReference type="PIRSF" id="PIRSF005276">
    <property type="entry name" value="SspB"/>
    <property type="match status" value="1"/>
</dbReference>
<reference evidence="2 3" key="1">
    <citation type="submission" date="2024-09" db="EMBL/GenBank/DDBJ databases">
        <authorList>
            <person name="Sun Q."/>
            <person name="Mori K."/>
        </authorList>
    </citation>
    <scope>NUCLEOTIDE SEQUENCE [LARGE SCALE GENOMIC DNA]</scope>
    <source>
        <strain evidence="2 3">ATCC 51285</strain>
    </source>
</reference>
<keyword evidence="3" id="KW-1185">Reference proteome</keyword>
<evidence type="ECO:0000256" key="1">
    <source>
        <dbReference type="SAM" id="MobiDB-lite"/>
    </source>
</evidence>
<dbReference type="GO" id="GO:0008233">
    <property type="term" value="F:peptidase activity"/>
    <property type="evidence" value="ECO:0007669"/>
    <property type="project" value="UniProtKB-KW"/>
</dbReference>
<protein>
    <submittedName>
        <fullName evidence="2">ClpXP protease specificity-enhancing factor</fullName>
    </submittedName>
</protein>
<dbReference type="Gene3D" id="2.30.30.220">
    <property type="entry name" value="SspB-like"/>
    <property type="match status" value="1"/>
</dbReference>
<proteinExistence type="predicted"/>
<dbReference type="NCBIfam" id="NF008769">
    <property type="entry name" value="PRK11798.2-5"/>
    <property type="match status" value="1"/>
</dbReference>
<dbReference type="EMBL" id="JBHLZN010000001">
    <property type="protein sequence ID" value="MFB9885732.1"/>
    <property type="molecule type" value="Genomic_DNA"/>
</dbReference>
<name>A0ABV5Z8X6_9GAMM</name>
<gene>
    <name evidence="2" type="ORF">ACFFLH_04835</name>
</gene>